<feature type="signal peptide" evidence="1">
    <location>
        <begin position="1"/>
        <end position="22"/>
    </location>
</feature>
<dbReference type="GeneID" id="38114013"/>
<dbReference type="OrthoDB" id="5350673at2759"/>
<keyword evidence="3" id="KW-1185">Reference proteome</keyword>
<dbReference type="PANTHER" id="PTHR47784">
    <property type="entry name" value="STEROL UPTAKE CONTROL PROTEIN 2"/>
    <property type="match status" value="1"/>
</dbReference>
<dbReference type="InterPro" id="IPR053157">
    <property type="entry name" value="Sterol_Uptake_Regulator"/>
</dbReference>
<dbReference type="STRING" id="1810919.A0A3D8SLE4"/>
<gene>
    <name evidence="2" type="ORF">DSM5745_03643</name>
</gene>
<accession>A0A3D8SLE4</accession>
<sequence length="204" mass="22858">MFCYASLVVFYTSALPIRLGVAARPDPISNIVELFTYQRHRCSSGAIHPFATEKLPSPSCLASSVWLENQLLGTRQPPVSQLPPDALSHINSLREFSEMLDMAAEERNDYNIAFSRLESVVRQINLAGPSVETGTCMVYIWPFGLPKSVTTDIQERQPLALIVLAHYCGILNLLDNSWFLHGWGRQLLSELGKQLPSAYAHWLE</sequence>
<protein>
    <recommendedName>
        <fullName evidence="4">C6 transcription factor</fullName>
    </recommendedName>
</protein>
<comment type="caution">
    <text evidence="2">The sequence shown here is derived from an EMBL/GenBank/DDBJ whole genome shotgun (WGS) entry which is preliminary data.</text>
</comment>
<evidence type="ECO:0000256" key="1">
    <source>
        <dbReference type="SAM" id="SignalP"/>
    </source>
</evidence>
<dbReference type="PANTHER" id="PTHR47784:SF5">
    <property type="entry name" value="STEROL UPTAKE CONTROL PROTEIN 2"/>
    <property type="match status" value="1"/>
</dbReference>
<reference evidence="2 3" key="1">
    <citation type="journal article" date="2018" name="IMA Fungus">
        <title>IMA Genome-F 9: Draft genome sequence of Annulohypoxylon stygium, Aspergillus mulundensis, Berkeleyomyces basicola (syn. Thielaviopsis basicola), Ceratocystis smalleyi, two Cercospora beticola strains, Coleophoma cylindrospora, Fusarium fracticaudum, Phialophora cf. hyalina, and Morchella septimelata.</title>
        <authorList>
            <person name="Wingfield B.D."/>
            <person name="Bills G.F."/>
            <person name="Dong Y."/>
            <person name="Huang W."/>
            <person name="Nel W.J."/>
            <person name="Swalarsk-Parry B.S."/>
            <person name="Vaghefi N."/>
            <person name="Wilken P.M."/>
            <person name="An Z."/>
            <person name="de Beer Z.W."/>
            <person name="De Vos L."/>
            <person name="Chen L."/>
            <person name="Duong T.A."/>
            <person name="Gao Y."/>
            <person name="Hammerbacher A."/>
            <person name="Kikkert J.R."/>
            <person name="Li Y."/>
            <person name="Li H."/>
            <person name="Li K."/>
            <person name="Li Q."/>
            <person name="Liu X."/>
            <person name="Ma X."/>
            <person name="Naidoo K."/>
            <person name="Pethybridge S.J."/>
            <person name="Sun J."/>
            <person name="Steenkamp E.T."/>
            <person name="van der Nest M.A."/>
            <person name="van Wyk S."/>
            <person name="Wingfield M.J."/>
            <person name="Xiong C."/>
            <person name="Yue Q."/>
            <person name="Zhang X."/>
        </authorList>
    </citation>
    <scope>NUCLEOTIDE SEQUENCE [LARGE SCALE GENOMIC DNA]</scope>
    <source>
        <strain evidence="2 3">DSM 5745</strain>
    </source>
</reference>
<evidence type="ECO:0000313" key="3">
    <source>
        <dbReference type="Proteomes" id="UP000256690"/>
    </source>
</evidence>
<dbReference type="RefSeq" id="XP_026606525.1">
    <property type="nucleotide sequence ID" value="XM_026745659.1"/>
</dbReference>
<organism evidence="2 3">
    <name type="scientific">Aspergillus mulundensis</name>
    <dbReference type="NCBI Taxonomy" id="1810919"/>
    <lineage>
        <taxon>Eukaryota</taxon>
        <taxon>Fungi</taxon>
        <taxon>Dikarya</taxon>
        <taxon>Ascomycota</taxon>
        <taxon>Pezizomycotina</taxon>
        <taxon>Eurotiomycetes</taxon>
        <taxon>Eurotiomycetidae</taxon>
        <taxon>Eurotiales</taxon>
        <taxon>Aspergillaceae</taxon>
        <taxon>Aspergillus</taxon>
        <taxon>Aspergillus subgen. Nidulantes</taxon>
    </lineage>
</organism>
<evidence type="ECO:0000313" key="2">
    <source>
        <dbReference type="EMBL" id="RDW87001.1"/>
    </source>
</evidence>
<feature type="chain" id="PRO_5017598862" description="C6 transcription factor" evidence="1">
    <location>
        <begin position="23"/>
        <end position="204"/>
    </location>
</feature>
<dbReference type="AlphaFoldDB" id="A0A3D8SLE4"/>
<dbReference type="GO" id="GO:0001228">
    <property type="term" value="F:DNA-binding transcription activator activity, RNA polymerase II-specific"/>
    <property type="evidence" value="ECO:0007669"/>
    <property type="project" value="TreeGrafter"/>
</dbReference>
<dbReference type="EMBL" id="PVWQ01000003">
    <property type="protein sequence ID" value="RDW87001.1"/>
    <property type="molecule type" value="Genomic_DNA"/>
</dbReference>
<evidence type="ECO:0008006" key="4">
    <source>
        <dbReference type="Google" id="ProtNLM"/>
    </source>
</evidence>
<dbReference type="Proteomes" id="UP000256690">
    <property type="component" value="Unassembled WGS sequence"/>
</dbReference>
<keyword evidence="1" id="KW-0732">Signal</keyword>
<proteinExistence type="predicted"/>
<name>A0A3D8SLE4_9EURO</name>